<dbReference type="InterPro" id="IPR027291">
    <property type="entry name" value="Glyco_hydro_38_N_sf"/>
</dbReference>
<evidence type="ECO:0000256" key="5">
    <source>
        <dbReference type="ARBA" id="ARBA00022801"/>
    </source>
</evidence>
<dbReference type="SUPFAM" id="SSF88688">
    <property type="entry name" value="Families 57/38 glycoside transferase middle domain"/>
    <property type="match status" value="1"/>
</dbReference>
<keyword evidence="5" id="KW-0378">Hydrolase</keyword>
<dbReference type="GO" id="GO:0046872">
    <property type="term" value="F:metal ion binding"/>
    <property type="evidence" value="ECO:0007669"/>
    <property type="project" value="UniProtKB-KW"/>
</dbReference>
<dbReference type="InterPro" id="IPR037094">
    <property type="entry name" value="Glyco_hydro_38_cen_sf"/>
</dbReference>
<dbReference type="GO" id="GO:0009313">
    <property type="term" value="P:oligosaccharide catabolic process"/>
    <property type="evidence" value="ECO:0007669"/>
    <property type="project" value="TreeGrafter"/>
</dbReference>
<organism evidence="8 9">
    <name type="scientific">Acrasis kona</name>
    <dbReference type="NCBI Taxonomy" id="1008807"/>
    <lineage>
        <taxon>Eukaryota</taxon>
        <taxon>Discoba</taxon>
        <taxon>Heterolobosea</taxon>
        <taxon>Tetramitia</taxon>
        <taxon>Eutetramitia</taxon>
        <taxon>Acrasidae</taxon>
        <taxon>Acrasis</taxon>
    </lineage>
</organism>
<keyword evidence="6" id="KW-0326">Glycosidase</keyword>
<dbReference type="InterPro" id="IPR000602">
    <property type="entry name" value="Glyco_hydro_38_N"/>
</dbReference>
<evidence type="ECO:0000313" key="8">
    <source>
        <dbReference type="EMBL" id="KAL0488896.1"/>
    </source>
</evidence>
<evidence type="ECO:0000256" key="4">
    <source>
        <dbReference type="ARBA" id="ARBA00022723"/>
    </source>
</evidence>
<sequence>MSVLTNNTIGEAKRKILLDRFEKFTSDIYYTDVNFKSKVYPERRPIDDVLYYSVPELARIPFSDLNSNLFKPLNERSNRTFGPSWSTHWFLLNITVPDEWAGKSVHLIWNSSSEALIFNMKGVPLQGLTGGDGGDKRHEFPLISKAFGGDKYSFYIEMACNGLFGIGGATMISEPDKDRTFELKKCEIAVFDEEAYELLMDFKLIADMAAHLPQDSNRGSQALLTANKIINKCDTRDRSTWGDASKIAKSFLNQHNGDSQHTIYSTGHCHIDVAWLWPYDETKRKCARSWSSQLSIMNKFKDYKFSQSQAQLYEWTKQLYPELYDQIKQKVQEGQFVPVGGSWVEMDGILPSGESMARQFLYGQRFFKKEFGKYCTEFWLPDSFGYSGQLPQIMKLSNIDSFVTQKMSWNNINKFPHSTMHWQGLDGSRVWAHFPPMDNYCSQVHVKDMLFNVSNFKQRGASNISLCLFGFGDGGGGPNYDMLERLTRFEKNIDSVPIAKLSSAKDFFDRLKKEQSGPDHQLEVWHGELYFELHRGCYTSQASTKRGNRFCQVALRNVEILNLMSRSDDLDLSEEWKLLLLNQFHDVLPGSSIGLAYVDAIDYYRTITKNCEDHISTFTNQIKSTCDGNVDLNHLHDHVLTINTCSWDRSQVVEYALPNDSNHNVAQISHDGKALSFVKVQQLGYDFDSQKLCPDQIQLTSTSDFIQIKNQFVRLQINQQSGHINLFDYRMNRWVIENGGNEFQLFEDVPLFWDAWDVEVYHVDKPIRIHDPNVKLEILESGPLRACVKLQIQLTQNSRLTQFIKVHANSSRIDFHTLVDWNHEQHVMLKSKFPTTIYSPHQMASFDAQFGHLQRPTHRNTSWDWSKFEVHCQMWFDLSEFDFGLAILNDCKHGCSVLNNEMSISLLRSPKSPDVNCDMGHHEFTYSLYSHEGNLQSGNVIQEAYQLNYPLICKTASGNSYGKDSLFDLSAHSVVIDAVKRAEDDRRSVVVRLYESFGGRVDHVVLGVSKLILGQVKRVCRVNILEEELEELEFQDQHVDLGVFGAFQIQSIKFEFE</sequence>
<dbReference type="SUPFAM" id="SSF88713">
    <property type="entry name" value="Glycoside hydrolase/deacetylase"/>
    <property type="match status" value="1"/>
</dbReference>
<dbReference type="FunFam" id="2.70.98.30:FF:000001">
    <property type="entry name" value="alpha-mannosidase 2C1 isoform X2"/>
    <property type="match status" value="1"/>
</dbReference>
<evidence type="ECO:0000256" key="1">
    <source>
        <dbReference type="ARBA" id="ARBA00000365"/>
    </source>
</evidence>
<comment type="catalytic activity">
    <reaction evidence="1">
        <text>Hydrolysis of terminal, non-reducing alpha-D-mannose residues in alpha-D-mannosides.</text>
        <dbReference type="EC" id="3.2.1.24"/>
    </reaction>
</comment>
<evidence type="ECO:0000256" key="2">
    <source>
        <dbReference type="ARBA" id="ARBA00009792"/>
    </source>
</evidence>
<dbReference type="SUPFAM" id="SSF74650">
    <property type="entry name" value="Galactose mutarotase-like"/>
    <property type="match status" value="1"/>
</dbReference>
<dbReference type="GO" id="GO:0030246">
    <property type="term" value="F:carbohydrate binding"/>
    <property type="evidence" value="ECO:0007669"/>
    <property type="project" value="InterPro"/>
</dbReference>
<dbReference type="InterPro" id="IPR028995">
    <property type="entry name" value="Glyco_hydro_57/38_cen_sf"/>
</dbReference>
<dbReference type="InterPro" id="IPR011682">
    <property type="entry name" value="Glyco_hydro_38_C"/>
</dbReference>
<dbReference type="Pfam" id="PF07748">
    <property type="entry name" value="Glyco_hydro_38C"/>
    <property type="match status" value="1"/>
</dbReference>
<dbReference type="Gene3D" id="2.70.98.30">
    <property type="entry name" value="Golgi alpha-mannosidase II, domain 4"/>
    <property type="match status" value="1"/>
</dbReference>
<feature type="domain" description="Glycoside hydrolase family 38 central" evidence="7">
    <location>
        <begin position="532"/>
        <end position="604"/>
    </location>
</feature>
<comment type="similarity">
    <text evidence="2">Belongs to the glycosyl hydrolase 38 family.</text>
</comment>
<dbReference type="InterPro" id="IPR054723">
    <property type="entry name" value="Ams1-like_N"/>
</dbReference>
<dbReference type="InterPro" id="IPR041147">
    <property type="entry name" value="GH38_C"/>
</dbReference>
<dbReference type="AlphaFoldDB" id="A0AAW2ZID0"/>
<dbReference type="InterPro" id="IPR015341">
    <property type="entry name" value="Glyco_hydro_38_cen"/>
</dbReference>
<dbReference type="InterPro" id="IPR011330">
    <property type="entry name" value="Glyco_hydro/deAcase_b/a-brl"/>
</dbReference>
<name>A0AAW2ZID0_9EUKA</name>
<reference evidence="8 9" key="1">
    <citation type="submission" date="2024-03" db="EMBL/GenBank/DDBJ databases">
        <title>The Acrasis kona genome and developmental transcriptomes reveal deep origins of eukaryotic multicellular pathways.</title>
        <authorList>
            <person name="Sheikh S."/>
            <person name="Fu C.-J."/>
            <person name="Brown M.W."/>
            <person name="Baldauf S.L."/>
        </authorList>
    </citation>
    <scope>NUCLEOTIDE SEQUENCE [LARGE SCALE GENOMIC DNA]</scope>
    <source>
        <strain evidence="8 9">ATCC MYA-3509</strain>
    </source>
</reference>
<evidence type="ECO:0000256" key="3">
    <source>
        <dbReference type="ARBA" id="ARBA00012752"/>
    </source>
</evidence>
<keyword evidence="4" id="KW-0479">Metal-binding</keyword>
<evidence type="ECO:0000313" key="9">
    <source>
        <dbReference type="Proteomes" id="UP001431209"/>
    </source>
</evidence>
<dbReference type="InterPro" id="IPR011013">
    <property type="entry name" value="Gal_mutarotase_sf_dom"/>
</dbReference>
<dbReference type="EMBL" id="JAOPGA020001489">
    <property type="protein sequence ID" value="KAL0488896.1"/>
    <property type="molecule type" value="Genomic_DNA"/>
</dbReference>
<comment type="caution">
    <text evidence="8">The sequence shown here is derived from an EMBL/GenBank/DDBJ whole genome shotgun (WGS) entry which is preliminary data.</text>
</comment>
<protein>
    <recommendedName>
        <fullName evidence="3">alpha-mannosidase</fullName>
        <ecNumber evidence="3">3.2.1.24</ecNumber>
    </recommendedName>
</protein>
<dbReference type="Gene3D" id="3.20.110.10">
    <property type="entry name" value="Glycoside hydrolase 38, N terminal domain"/>
    <property type="match status" value="1"/>
</dbReference>
<evidence type="ECO:0000256" key="6">
    <source>
        <dbReference type="ARBA" id="ARBA00023295"/>
    </source>
</evidence>
<dbReference type="Pfam" id="PF22907">
    <property type="entry name" value="Ams1-like_1st"/>
    <property type="match status" value="1"/>
</dbReference>
<dbReference type="Pfam" id="PF09261">
    <property type="entry name" value="Alpha-mann_mid"/>
    <property type="match status" value="1"/>
</dbReference>
<dbReference type="SMART" id="SM00872">
    <property type="entry name" value="Alpha-mann_mid"/>
    <property type="match status" value="1"/>
</dbReference>
<dbReference type="PANTHER" id="PTHR46017:SF1">
    <property type="entry name" value="ALPHA-MANNOSIDASE 2C1"/>
    <property type="match status" value="1"/>
</dbReference>
<dbReference type="EC" id="3.2.1.24" evidence="3"/>
<dbReference type="Gene3D" id="1.20.1270.50">
    <property type="entry name" value="Glycoside hydrolase family 38, central domain"/>
    <property type="match status" value="1"/>
</dbReference>
<dbReference type="Pfam" id="PF17677">
    <property type="entry name" value="Glyco_hydro38C2"/>
    <property type="match status" value="1"/>
</dbReference>
<dbReference type="GO" id="GO:0004559">
    <property type="term" value="F:alpha-mannosidase activity"/>
    <property type="evidence" value="ECO:0007669"/>
    <property type="project" value="UniProtKB-EC"/>
</dbReference>
<evidence type="ECO:0000259" key="7">
    <source>
        <dbReference type="SMART" id="SM00872"/>
    </source>
</evidence>
<gene>
    <name evidence="8" type="ORF">AKO1_013534</name>
</gene>
<dbReference type="Pfam" id="PF01074">
    <property type="entry name" value="Glyco_hydro_38N"/>
    <property type="match status" value="1"/>
</dbReference>
<dbReference type="PANTHER" id="PTHR46017">
    <property type="entry name" value="ALPHA-MANNOSIDASE 2C1"/>
    <property type="match status" value="1"/>
</dbReference>
<dbReference type="FunFam" id="3.20.110.10:FF:000002">
    <property type="entry name" value="alpha-mannosidase 2C1 isoform X1"/>
    <property type="match status" value="1"/>
</dbReference>
<accession>A0AAW2ZID0</accession>
<dbReference type="GO" id="GO:0006013">
    <property type="term" value="P:mannose metabolic process"/>
    <property type="evidence" value="ECO:0007669"/>
    <property type="project" value="InterPro"/>
</dbReference>
<dbReference type="Proteomes" id="UP001431209">
    <property type="component" value="Unassembled WGS sequence"/>
</dbReference>
<keyword evidence="9" id="KW-1185">Reference proteome</keyword>
<proteinExistence type="inferred from homology"/>